<dbReference type="Proteomes" id="UP000573327">
    <property type="component" value="Unassembled WGS sequence"/>
</dbReference>
<feature type="signal peptide" evidence="1">
    <location>
        <begin position="1"/>
        <end position="27"/>
    </location>
</feature>
<evidence type="ECO:0008006" key="4">
    <source>
        <dbReference type="Google" id="ProtNLM"/>
    </source>
</evidence>
<organism evidence="2 3">
    <name type="scientific">Kitasatospora gansuensis</name>
    <dbReference type="NCBI Taxonomy" id="258050"/>
    <lineage>
        <taxon>Bacteria</taxon>
        <taxon>Bacillati</taxon>
        <taxon>Actinomycetota</taxon>
        <taxon>Actinomycetes</taxon>
        <taxon>Kitasatosporales</taxon>
        <taxon>Streptomycetaceae</taxon>
        <taxon>Kitasatospora</taxon>
    </lineage>
</organism>
<evidence type="ECO:0000313" key="3">
    <source>
        <dbReference type="Proteomes" id="UP000573327"/>
    </source>
</evidence>
<name>A0A7W7WGW4_9ACTN</name>
<gene>
    <name evidence="2" type="ORF">F4556_001419</name>
</gene>
<reference evidence="2 3" key="1">
    <citation type="submission" date="2020-08" db="EMBL/GenBank/DDBJ databases">
        <title>Sequencing the genomes of 1000 actinobacteria strains.</title>
        <authorList>
            <person name="Klenk H.-P."/>
        </authorList>
    </citation>
    <scope>NUCLEOTIDE SEQUENCE [LARGE SCALE GENOMIC DNA]</scope>
    <source>
        <strain evidence="2 3">DSM 44786</strain>
    </source>
</reference>
<protein>
    <recommendedName>
        <fullName evidence="4">Bacterial spore germination immunoglobulin-like domain-containing protein</fullName>
    </recommendedName>
</protein>
<evidence type="ECO:0000313" key="2">
    <source>
        <dbReference type="EMBL" id="MBB4945884.1"/>
    </source>
</evidence>
<dbReference type="PROSITE" id="PS51257">
    <property type="entry name" value="PROKAR_LIPOPROTEIN"/>
    <property type="match status" value="1"/>
</dbReference>
<proteinExistence type="predicted"/>
<dbReference type="RefSeq" id="WP_184912575.1">
    <property type="nucleotide sequence ID" value="NZ_JACHJR010000001.1"/>
</dbReference>
<dbReference type="AlphaFoldDB" id="A0A7W7WGW4"/>
<dbReference type="EMBL" id="JACHJR010000001">
    <property type="protein sequence ID" value="MBB4945884.1"/>
    <property type="molecule type" value="Genomic_DNA"/>
</dbReference>
<keyword evidence="3" id="KW-1185">Reference proteome</keyword>
<feature type="chain" id="PRO_5030853929" description="Bacterial spore germination immunoglobulin-like domain-containing protein" evidence="1">
    <location>
        <begin position="28"/>
        <end position="170"/>
    </location>
</feature>
<evidence type="ECO:0000256" key="1">
    <source>
        <dbReference type="SAM" id="SignalP"/>
    </source>
</evidence>
<accession>A0A7W7WGW4</accession>
<sequence>MHSLTRAAALAALALTLAVGCSGPSEDEPVPTAPVSALALPAPREAPAPAAVLGSPAAAGEVRLEQGPFTDRLTFTGLRLDPKATAVTGHLAITSDVSDLLALEVRAAFYDASGRLLGSGSFHYQEEETAGVSHGERRAEGEGIDFAVPATGLTGTPASAVLSVPVLVNE</sequence>
<keyword evidence="1" id="KW-0732">Signal</keyword>
<comment type="caution">
    <text evidence="2">The sequence shown here is derived from an EMBL/GenBank/DDBJ whole genome shotgun (WGS) entry which is preliminary data.</text>
</comment>